<dbReference type="Gene3D" id="1.10.1760.20">
    <property type="match status" value="1"/>
</dbReference>
<keyword evidence="4 8" id="KW-1003">Cell membrane</keyword>
<keyword evidence="7 8" id="KW-0472">Membrane</keyword>
<dbReference type="PANTHER" id="PTHR34295:SF4">
    <property type="entry name" value="BIOTIN TRANSPORTER BIOY-RELATED"/>
    <property type="match status" value="1"/>
</dbReference>
<reference evidence="11" key="1">
    <citation type="journal article" date="2019" name="Int. J. Syst. Evol. Microbiol.">
        <title>The Global Catalogue of Microorganisms (GCM) 10K type strain sequencing project: providing services to taxonomists for standard genome sequencing and annotation.</title>
        <authorList>
            <consortium name="The Broad Institute Genomics Platform"/>
            <consortium name="The Broad Institute Genome Sequencing Center for Infectious Disease"/>
            <person name="Wu L."/>
            <person name="Ma J."/>
        </authorList>
    </citation>
    <scope>NUCLEOTIDE SEQUENCE [LARGE SCALE GENOMIC DNA]</scope>
    <source>
        <strain evidence="11">CGMCC 4.7317</strain>
    </source>
</reference>
<sequence length="198" mass="20283">MTAPARRPARDLALVAVFAGVIAALGLVPAVFVPGFPAPITLQSMGVVLAGAVLGARRGFLSVALFLALVAIGLPLLSGGRGGFGVFTTPYAGFLWAFPFAALVVGLLTERRGAPYQVRYGIPFNVVGSLVLYLGGWISLMTLGGNAPAAALALLAIYIPGDLVKMVVAALVARGVHSALPDLLPPRRTADEPVDVTA</sequence>
<feature type="transmembrane region" description="Helical" evidence="9">
    <location>
        <begin position="90"/>
        <end position="108"/>
    </location>
</feature>
<evidence type="ECO:0000256" key="3">
    <source>
        <dbReference type="ARBA" id="ARBA00022448"/>
    </source>
</evidence>
<feature type="transmembrane region" description="Helical" evidence="9">
    <location>
        <begin position="120"/>
        <end position="143"/>
    </location>
</feature>
<dbReference type="RefSeq" id="WP_386763691.1">
    <property type="nucleotide sequence ID" value="NZ_JBHSTI010000002.1"/>
</dbReference>
<gene>
    <name evidence="10" type="ORF">ACFQGU_02080</name>
</gene>
<keyword evidence="11" id="KW-1185">Reference proteome</keyword>
<feature type="transmembrane region" description="Helical" evidence="9">
    <location>
        <begin position="149"/>
        <end position="173"/>
    </location>
</feature>
<evidence type="ECO:0000313" key="10">
    <source>
        <dbReference type="EMBL" id="MFC6236651.1"/>
    </source>
</evidence>
<evidence type="ECO:0000256" key="5">
    <source>
        <dbReference type="ARBA" id="ARBA00022692"/>
    </source>
</evidence>
<evidence type="ECO:0000256" key="1">
    <source>
        <dbReference type="ARBA" id="ARBA00004651"/>
    </source>
</evidence>
<evidence type="ECO:0000256" key="4">
    <source>
        <dbReference type="ARBA" id="ARBA00022475"/>
    </source>
</evidence>
<dbReference type="PANTHER" id="PTHR34295">
    <property type="entry name" value="BIOTIN TRANSPORTER BIOY"/>
    <property type="match status" value="1"/>
</dbReference>
<keyword evidence="6 9" id="KW-1133">Transmembrane helix</keyword>
<keyword evidence="3 8" id="KW-0813">Transport</keyword>
<dbReference type="InterPro" id="IPR003784">
    <property type="entry name" value="BioY"/>
</dbReference>
<evidence type="ECO:0000313" key="11">
    <source>
        <dbReference type="Proteomes" id="UP001596138"/>
    </source>
</evidence>
<feature type="transmembrane region" description="Helical" evidence="9">
    <location>
        <begin position="12"/>
        <end position="32"/>
    </location>
</feature>
<evidence type="ECO:0000256" key="6">
    <source>
        <dbReference type="ARBA" id="ARBA00022989"/>
    </source>
</evidence>
<keyword evidence="5 9" id="KW-0812">Transmembrane</keyword>
<comment type="similarity">
    <text evidence="2 8">Belongs to the BioY family.</text>
</comment>
<dbReference type="Proteomes" id="UP001596138">
    <property type="component" value="Unassembled WGS sequence"/>
</dbReference>
<name>A0ABW1SW63_9ACTN</name>
<comment type="caution">
    <text evidence="10">The sequence shown here is derived from an EMBL/GenBank/DDBJ whole genome shotgun (WGS) entry which is preliminary data.</text>
</comment>
<feature type="transmembrane region" description="Helical" evidence="9">
    <location>
        <begin position="63"/>
        <end position="84"/>
    </location>
</feature>
<protein>
    <recommendedName>
        <fullName evidence="8">Biotin transporter</fullName>
    </recommendedName>
</protein>
<proteinExistence type="inferred from homology"/>
<dbReference type="Pfam" id="PF02632">
    <property type="entry name" value="BioY"/>
    <property type="match status" value="1"/>
</dbReference>
<dbReference type="PIRSF" id="PIRSF016661">
    <property type="entry name" value="BioY"/>
    <property type="match status" value="1"/>
</dbReference>
<accession>A0ABW1SW63</accession>
<evidence type="ECO:0000256" key="9">
    <source>
        <dbReference type="SAM" id="Phobius"/>
    </source>
</evidence>
<evidence type="ECO:0000256" key="8">
    <source>
        <dbReference type="PIRNR" id="PIRNR016661"/>
    </source>
</evidence>
<feature type="transmembrane region" description="Helical" evidence="9">
    <location>
        <begin position="38"/>
        <end position="56"/>
    </location>
</feature>
<evidence type="ECO:0000256" key="2">
    <source>
        <dbReference type="ARBA" id="ARBA00010692"/>
    </source>
</evidence>
<organism evidence="10 11">
    <name type="scientific">Longivirga aurantiaca</name>
    <dbReference type="NCBI Taxonomy" id="1837743"/>
    <lineage>
        <taxon>Bacteria</taxon>
        <taxon>Bacillati</taxon>
        <taxon>Actinomycetota</taxon>
        <taxon>Actinomycetes</taxon>
        <taxon>Sporichthyales</taxon>
        <taxon>Sporichthyaceae</taxon>
        <taxon>Longivirga</taxon>
    </lineage>
</organism>
<evidence type="ECO:0000256" key="7">
    <source>
        <dbReference type="ARBA" id="ARBA00023136"/>
    </source>
</evidence>
<dbReference type="EMBL" id="JBHSTI010000002">
    <property type="protein sequence ID" value="MFC6236651.1"/>
    <property type="molecule type" value="Genomic_DNA"/>
</dbReference>
<comment type="subcellular location">
    <subcellularLocation>
        <location evidence="1 8">Cell membrane</location>
        <topology evidence="1 8">Multi-pass membrane protein</topology>
    </subcellularLocation>
</comment>